<dbReference type="OrthoDB" id="19606at2759"/>
<keyword evidence="4" id="KW-0732">Signal</keyword>
<dbReference type="InterPro" id="IPR042333">
    <property type="entry name" value="LRAD2/Mig-13-like"/>
</dbReference>
<dbReference type="SMART" id="SM00192">
    <property type="entry name" value="LDLa"/>
    <property type="match status" value="1"/>
</dbReference>
<dbReference type="Pfam" id="PF00057">
    <property type="entry name" value="Ldl_recept_a"/>
    <property type="match status" value="1"/>
</dbReference>
<dbReference type="Gene3D" id="4.10.400.10">
    <property type="entry name" value="Low-density Lipoprotein Receptor"/>
    <property type="match status" value="1"/>
</dbReference>
<evidence type="ECO:0000256" key="2">
    <source>
        <dbReference type="PROSITE-ProRule" id="PRU00124"/>
    </source>
</evidence>
<keyword evidence="3" id="KW-0812">Transmembrane</keyword>
<dbReference type="SUPFAM" id="SSF57424">
    <property type="entry name" value="LDL receptor-like module"/>
    <property type="match status" value="1"/>
</dbReference>
<organism evidence="5 6">
    <name type="scientific">Meloidogyne graminicola</name>
    <dbReference type="NCBI Taxonomy" id="189291"/>
    <lineage>
        <taxon>Eukaryota</taxon>
        <taxon>Metazoa</taxon>
        <taxon>Ecdysozoa</taxon>
        <taxon>Nematoda</taxon>
        <taxon>Chromadorea</taxon>
        <taxon>Rhabditida</taxon>
        <taxon>Tylenchina</taxon>
        <taxon>Tylenchomorpha</taxon>
        <taxon>Tylenchoidea</taxon>
        <taxon>Meloidogynidae</taxon>
        <taxon>Meloidogyninae</taxon>
        <taxon>Meloidogyne</taxon>
    </lineage>
</organism>
<evidence type="ECO:0000256" key="1">
    <source>
        <dbReference type="ARBA" id="ARBA00023157"/>
    </source>
</evidence>
<protein>
    <recommendedName>
        <fullName evidence="7">CUB domain-containing protein</fullName>
    </recommendedName>
</protein>
<dbReference type="InterPro" id="IPR002172">
    <property type="entry name" value="LDrepeatLR_classA_rpt"/>
</dbReference>
<reference evidence="5" key="1">
    <citation type="journal article" date="2020" name="Ecol. Evol.">
        <title>Genome structure and content of the rice root-knot nematode (Meloidogyne graminicola).</title>
        <authorList>
            <person name="Phan N.T."/>
            <person name="Danchin E.G.J."/>
            <person name="Klopp C."/>
            <person name="Perfus-Barbeoch L."/>
            <person name="Kozlowski D.K."/>
            <person name="Koutsovoulos G.D."/>
            <person name="Lopez-Roques C."/>
            <person name="Bouchez O."/>
            <person name="Zahm M."/>
            <person name="Besnard G."/>
            <person name="Bellafiore S."/>
        </authorList>
    </citation>
    <scope>NUCLEOTIDE SEQUENCE</scope>
    <source>
        <strain evidence="5">VN-18</strain>
    </source>
</reference>
<keyword evidence="3" id="KW-1133">Transmembrane helix</keyword>
<dbReference type="Proteomes" id="UP000605970">
    <property type="component" value="Unassembled WGS sequence"/>
</dbReference>
<keyword evidence="3" id="KW-0472">Membrane</keyword>
<comment type="caution">
    <text evidence="2">Lacks conserved residue(s) required for the propagation of feature annotation.</text>
</comment>
<dbReference type="InterPro" id="IPR036055">
    <property type="entry name" value="LDL_receptor-like_sf"/>
</dbReference>
<keyword evidence="1 2" id="KW-1015">Disulfide bond</keyword>
<sequence>MVFYKNIIYSSLLTFLNFIFLINSEKDEELIEDCGYQINPFGGRISLDGQEFINGHKINCIWIINKQNSYKNFSLTKSSYFDNIFLHIDQFHLKGENITLEIREGINSEGKILIKLEGEQSSKQLAQKQLEQGFEIKIENENGFYIRLQGKIENNSGLSIPYSYFYRWPDPPCNSSMDEFYCDNNKCISNILRCNGYDHCGDSSDEMCNFKGETTNIEYDPLWKSAIVTVIFALLALLLLTLLMILIVSRSARNHLIHSLPSNSIQSIQYRQQQQPRRRGRTTETAIALNNNNNNFRLSR</sequence>
<dbReference type="AlphaFoldDB" id="A0A8S9ZLK7"/>
<keyword evidence="6" id="KW-1185">Reference proteome</keyword>
<accession>A0A8S9ZLK7</accession>
<feature type="chain" id="PRO_5035753417" description="CUB domain-containing protein" evidence="4">
    <location>
        <begin position="25"/>
        <end position="300"/>
    </location>
</feature>
<name>A0A8S9ZLK7_9BILA</name>
<dbReference type="PANTHER" id="PTHR24652">
    <property type="entry name" value="LOW-DENSITY LIPOPROTEIN RECEPTOR CLASS A DOMAIN-CONTAINING PROTEIN 2"/>
    <property type="match status" value="1"/>
</dbReference>
<evidence type="ECO:0000313" key="6">
    <source>
        <dbReference type="Proteomes" id="UP000605970"/>
    </source>
</evidence>
<evidence type="ECO:0000313" key="5">
    <source>
        <dbReference type="EMBL" id="KAF7634299.1"/>
    </source>
</evidence>
<dbReference type="PROSITE" id="PS50068">
    <property type="entry name" value="LDLRA_2"/>
    <property type="match status" value="1"/>
</dbReference>
<feature type="transmembrane region" description="Helical" evidence="3">
    <location>
        <begin position="226"/>
        <end position="248"/>
    </location>
</feature>
<evidence type="ECO:0000256" key="4">
    <source>
        <dbReference type="SAM" id="SignalP"/>
    </source>
</evidence>
<dbReference type="EMBL" id="JABEBT010000060">
    <property type="protein sequence ID" value="KAF7634299.1"/>
    <property type="molecule type" value="Genomic_DNA"/>
</dbReference>
<feature type="signal peptide" evidence="4">
    <location>
        <begin position="1"/>
        <end position="24"/>
    </location>
</feature>
<dbReference type="CDD" id="cd00112">
    <property type="entry name" value="LDLa"/>
    <property type="match status" value="1"/>
</dbReference>
<proteinExistence type="predicted"/>
<feature type="disulfide bond" evidence="2">
    <location>
        <begin position="182"/>
        <end position="200"/>
    </location>
</feature>
<evidence type="ECO:0000256" key="3">
    <source>
        <dbReference type="SAM" id="Phobius"/>
    </source>
</evidence>
<comment type="caution">
    <text evidence="5">The sequence shown here is derived from an EMBL/GenBank/DDBJ whole genome shotgun (WGS) entry which is preliminary data.</text>
</comment>
<evidence type="ECO:0008006" key="7">
    <source>
        <dbReference type="Google" id="ProtNLM"/>
    </source>
</evidence>
<gene>
    <name evidence="5" type="ORF">Mgra_00006264</name>
</gene>